<keyword evidence="6" id="KW-0256">Endoplasmic reticulum</keyword>
<protein>
    <recommendedName>
        <fullName evidence="12">Protein transport protein SEC22</fullName>
    </recommendedName>
</protein>
<evidence type="ECO:0000256" key="13">
    <source>
        <dbReference type="PROSITE-ProRule" id="PRU00290"/>
    </source>
</evidence>
<dbReference type="InterPro" id="IPR011012">
    <property type="entry name" value="Longin-like_dom_sf"/>
</dbReference>
<evidence type="ECO:0000256" key="9">
    <source>
        <dbReference type="ARBA" id="ARBA00023034"/>
    </source>
</evidence>
<comment type="subcellular location">
    <subcellularLocation>
        <location evidence="1">Endoplasmic reticulum membrane</location>
        <topology evidence="1">Single-pass type IV membrane protein</topology>
    </subcellularLocation>
    <subcellularLocation>
        <location evidence="2">Golgi apparatus membrane</location>
        <topology evidence="2">Single-pass type IV membrane protein</topology>
    </subcellularLocation>
</comment>
<keyword evidence="5 14" id="KW-0812">Transmembrane</keyword>
<keyword evidence="11 14" id="KW-0472">Membrane</keyword>
<dbReference type="GO" id="GO:0000139">
    <property type="term" value="C:Golgi membrane"/>
    <property type="evidence" value="ECO:0007669"/>
    <property type="project" value="UniProtKB-SubCell"/>
</dbReference>
<dbReference type="InterPro" id="IPR010908">
    <property type="entry name" value="Longin_dom"/>
</dbReference>
<dbReference type="GeneID" id="40383981"/>
<dbReference type="VEuPathDB" id="FungiDB:C5L36_0C01340"/>
<dbReference type="OrthoDB" id="1719357at2759"/>
<dbReference type="Gene3D" id="3.30.450.50">
    <property type="entry name" value="Longin domain"/>
    <property type="match status" value="1"/>
</dbReference>
<evidence type="ECO:0000313" key="17">
    <source>
        <dbReference type="EMBL" id="AWU76186.1"/>
    </source>
</evidence>
<evidence type="ECO:0000256" key="12">
    <source>
        <dbReference type="ARBA" id="ARBA00024249"/>
    </source>
</evidence>
<dbReference type="GO" id="GO:0005789">
    <property type="term" value="C:endoplasmic reticulum membrane"/>
    <property type="evidence" value="ECO:0007669"/>
    <property type="project" value="UniProtKB-SubCell"/>
</dbReference>
<keyword evidence="10 13" id="KW-0175">Coiled coil</keyword>
<dbReference type="InterPro" id="IPR042855">
    <property type="entry name" value="V_SNARE_CC"/>
</dbReference>
<evidence type="ECO:0000256" key="6">
    <source>
        <dbReference type="ARBA" id="ARBA00022824"/>
    </source>
</evidence>
<dbReference type="Proteomes" id="UP000249293">
    <property type="component" value="Chromosome 3"/>
</dbReference>
<evidence type="ECO:0000256" key="8">
    <source>
        <dbReference type="ARBA" id="ARBA00022989"/>
    </source>
</evidence>
<evidence type="ECO:0000256" key="11">
    <source>
        <dbReference type="ARBA" id="ARBA00023136"/>
    </source>
</evidence>
<evidence type="ECO:0000313" key="18">
    <source>
        <dbReference type="Proteomes" id="UP000249293"/>
    </source>
</evidence>
<evidence type="ECO:0000256" key="14">
    <source>
        <dbReference type="SAM" id="Phobius"/>
    </source>
</evidence>
<dbReference type="RefSeq" id="XP_029321663.1">
    <property type="nucleotide sequence ID" value="XM_029465803.1"/>
</dbReference>
<keyword evidence="8 14" id="KW-1133">Transmembrane helix</keyword>
<evidence type="ECO:0000256" key="3">
    <source>
        <dbReference type="ARBA" id="ARBA00008025"/>
    </source>
</evidence>
<dbReference type="Pfam" id="PF00957">
    <property type="entry name" value="Synaptobrevin"/>
    <property type="match status" value="1"/>
</dbReference>
<dbReference type="SMART" id="SM01270">
    <property type="entry name" value="Longin"/>
    <property type="match status" value="1"/>
</dbReference>
<evidence type="ECO:0000256" key="1">
    <source>
        <dbReference type="ARBA" id="ARBA00004163"/>
    </source>
</evidence>
<dbReference type="KEGG" id="pkz:C5L36_0C01340"/>
<dbReference type="EMBL" id="CP028775">
    <property type="protein sequence ID" value="AWU76186.1"/>
    <property type="molecule type" value="Genomic_DNA"/>
</dbReference>
<dbReference type="STRING" id="4909.A0A2U9R4Y3"/>
<dbReference type="PROSITE" id="PS50859">
    <property type="entry name" value="LONGIN"/>
    <property type="match status" value="1"/>
</dbReference>
<sequence length="216" mass="24819">METTIVYQKSTGTPLAASSDDSKDAELIVSKKELKQVLHQLSGIGNIKAFKKMIHYQVDETSDLAVVTITSEGFPAQLSLSYLNEIHDEFVHVYGMEMVNILKRGDILKPYQFMSFETFITKTKKIYADTRAKDGLSDINGQLRDVKKIMNQNINDLLNRGEELNNLQDLSTSLREQSIKYQKYAKKINWDLMVKKYAPVLIVGILIILIFYRWLF</sequence>
<evidence type="ECO:0000256" key="2">
    <source>
        <dbReference type="ARBA" id="ARBA00004409"/>
    </source>
</evidence>
<organism evidence="17 18">
    <name type="scientific">Pichia kudriavzevii</name>
    <name type="common">Yeast</name>
    <name type="synonym">Issatchenkia orientalis</name>
    <dbReference type="NCBI Taxonomy" id="4909"/>
    <lineage>
        <taxon>Eukaryota</taxon>
        <taxon>Fungi</taxon>
        <taxon>Dikarya</taxon>
        <taxon>Ascomycota</taxon>
        <taxon>Saccharomycotina</taxon>
        <taxon>Pichiomycetes</taxon>
        <taxon>Pichiales</taxon>
        <taxon>Pichiaceae</taxon>
        <taxon>Pichia</taxon>
    </lineage>
</organism>
<gene>
    <name evidence="17" type="ORF">C5L36_0C01340</name>
</gene>
<dbReference type="CDD" id="cd14824">
    <property type="entry name" value="Longin"/>
    <property type="match status" value="1"/>
</dbReference>
<dbReference type="SUPFAM" id="SSF64356">
    <property type="entry name" value="SNARE-like"/>
    <property type="match status" value="1"/>
</dbReference>
<proteinExistence type="inferred from homology"/>
<evidence type="ECO:0000256" key="4">
    <source>
        <dbReference type="ARBA" id="ARBA00022448"/>
    </source>
</evidence>
<feature type="domain" description="Longin" evidence="15">
    <location>
        <begin position="5"/>
        <end position="120"/>
    </location>
</feature>
<evidence type="ECO:0000259" key="15">
    <source>
        <dbReference type="PROSITE" id="PS50859"/>
    </source>
</evidence>
<dbReference type="Gene3D" id="1.20.5.110">
    <property type="match status" value="1"/>
</dbReference>
<reference evidence="17 18" key="1">
    <citation type="submission" date="2018-06" db="EMBL/GenBank/DDBJ databases">
        <title>Population genomics shows no distinction between pathogenic Candida krusei and environmental Pichia kudriavzevii: One species, four names.</title>
        <authorList>
            <person name="Douglass A.P."/>
            <person name="Offei B."/>
            <person name="Braun-Galleani S."/>
            <person name="Coughlan A.Y."/>
            <person name="Martos A."/>
            <person name="Ortiz-Merino R.A."/>
            <person name="Byrne K.P."/>
            <person name="Wolfe K.H."/>
        </authorList>
    </citation>
    <scope>NUCLEOTIDE SEQUENCE [LARGE SCALE GENOMIC DNA]</scope>
    <source>
        <strain evidence="17 18">CBS573</strain>
    </source>
</reference>
<feature type="domain" description="V-SNARE coiled-coil homology" evidence="16">
    <location>
        <begin position="135"/>
        <end position="195"/>
    </location>
</feature>
<feature type="transmembrane region" description="Helical" evidence="14">
    <location>
        <begin position="197"/>
        <end position="215"/>
    </location>
</feature>
<dbReference type="Pfam" id="PF13774">
    <property type="entry name" value="Longin"/>
    <property type="match status" value="1"/>
</dbReference>
<dbReference type="GO" id="GO:0006888">
    <property type="term" value="P:endoplasmic reticulum to Golgi vesicle-mediated transport"/>
    <property type="evidence" value="ECO:0007669"/>
    <property type="project" value="InterPro"/>
</dbReference>
<comment type="similarity">
    <text evidence="3">Belongs to the synaptobrevin family.</text>
</comment>
<evidence type="ECO:0000259" key="16">
    <source>
        <dbReference type="PROSITE" id="PS50892"/>
    </source>
</evidence>
<keyword evidence="7" id="KW-0653">Protein transport</keyword>
<evidence type="ECO:0000256" key="10">
    <source>
        <dbReference type="ARBA" id="ARBA00023054"/>
    </source>
</evidence>
<dbReference type="PROSITE" id="PS50892">
    <property type="entry name" value="V_SNARE"/>
    <property type="match status" value="1"/>
</dbReference>
<evidence type="ECO:0000256" key="7">
    <source>
        <dbReference type="ARBA" id="ARBA00022927"/>
    </source>
</evidence>
<dbReference type="GO" id="GO:0006890">
    <property type="term" value="P:retrograde vesicle-mediated transport, Golgi to endoplasmic reticulum"/>
    <property type="evidence" value="ECO:0007669"/>
    <property type="project" value="InterPro"/>
</dbReference>
<keyword evidence="9" id="KW-0333">Golgi apparatus</keyword>
<evidence type="ECO:0000256" key="5">
    <source>
        <dbReference type="ARBA" id="ARBA00022692"/>
    </source>
</evidence>
<dbReference type="GO" id="GO:0005484">
    <property type="term" value="F:SNAP receptor activity"/>
    <property type="evidence" value="ECO:0007669"/>
    <property type="project" value="InterPro"/>
</dbReference>
<dbReference type="AlphaFoldDB" id="A0A2U9R4Y3"/>
<dbReference type="PANTHER" id="PTHR45837">
    <property type="entry name" value="VESICLE-TRAFFICKING PROTEIN SEC22B"/>
    <property type="match status" value="1"/>
</dbReference>
<keyword evidence="18" id="KW-1185">Reference proteome</keyword>
<keyword evidence="4" id="KW-0813">Transport</keyword>
<accession>A0A2U9R4Y3</accession>
<dbReference type="SUPFAM" id="SSF58038">
    <property type="entry name" value="SNARE fusion complex"/>
    <property type="match status" value="1"/>
</dbReference>
<dbReference type="GO" id="GO:0015031">
    <property type="term" value="P:protein transport"/>
    <property type="evidence" value="ECO:0007669"/>
    <property type="project" value="UniProtKB-KW"/>
</dbReference>
<dbReference type="InterPro" id="IPR044565">
    <property type="entry name" value="Sec22"/>
</dbReference>
<name>A0A2U9R4Y3_PICKU</name>